<evidence type="ECO:0000313" key="10">
    <source>
        <dbReference type="EMBL" id="SUB77829.1"/>
    </source>
</evidence>
<organism evidence="10 11">
    <name type="scientific">Porphyromonas macacae</name>
    <dbReference type="NCBI Taxonomy" id="28115"/>
    <lineage>
        <taxon>Bacteria</taxon>
        <taxon>Pseudomonadati</taxon>
        <taxon>Bacteroidota</taxon>
        <taxon>Bacteroidia</taxon>
        <taxon>Bacteroidales</taxon>
        <taxon>Porphyromonadaceae</taxon>
        <taxon>Porphyromonas</taxon>
    </lineage>
</organism>
<feature type="signal peptide" evidence="8">
    <location>
        <begin position="1"/>
        <end position="29"/>
    </location>
</feature>
<dbReference type="InterPro" id="IPR036942">
    <property type="entry name" value="Beta-barrel_TonB_sf"/>
</dbReference>
<dbReference type="Gene3D" id="2.40.170.20">
    <property type="entry name" value="TonB-dependent receptor, beta-barrel domain"/>
    <property type="match status" value="1"/>
</dbReference>
<dbReference type="NCBIfam" id="TIGR04057">
    <property type="entry name" value="SusC_RagA_signa"/>
    <property type="match status" value="1"/>
</dbReference>
<dbReference type="RefSeq" id="WP_115087323.1">
    <property type="nucleotide sequence ID" value="NZ_UGTI01000001.1"/>
</dbReference>
<dbReference type="AlphaFoldDB" id="A0A379DHG9"/>
<feature type="chain" id="PRO_5016988088" evidence="8">
    <location>
        <begin position="30"/>
        <end position="1063"/>
    </location>
</feature>
<keyword evidence="3 7" id="KW-1134">Transmembrane beta strand</keyword>
<dbReference type="InterPro" id="IPR023996">
    <property type="entry name" value="TonB-dep_OMP_SusC/RagA"/>
</dbReference>
<keyword evidence="4 7" id="KW-0812">Transmembrane</keyword>
<gene>
    <name evidence="10" type="ORF">NCTC13100_00972</name>
</gene>
<dbReference type="Pfam" id="PF07715">
    <property type="entry name" value="Plug"/>
    <property type="match status" value="1"/>
</dbReference>
<evidence type="ECO:0000256" key="1">
    <source>
        <dbReference type="ARBA" id="ARBA00004571"/>
    </source>
</evidence>
<keyword evidence="8" id="KW-0732">Signal</keyword>
<keyword evidence="2 7" id="KW-0813">Transport</keyword>
<evidence type="ECO:0000256" key="3">
    <source>
        <dbReference type="ARBA" id="ARBA00022452"/>
    </source>
</evidence>
<accession>A0A379DHG9</accession>
<sequence length="1063" mass="117056">MKLSFSSFKKSIALMAALALLSMGGKAFANIPGSTVTTNQQSPTITVKGSVVDEQKEPLIGVSILVKGTAVGVQTDVNGEFTLTNISRNAVLVVSYIGMKTQEVAVNGQTKIHVVLKSESVALKEVVVTALGIKREKKALGYAMQEVKGEELLKGREPNITNSLIGKFSGVQIIRSSNGPGGSSKIVLRGHNSLTGNNQPLIVVDGVPMDNFTGTSGSKFNSDYWNPDTDMGNGLSDINPEDVANITVLKGGSAAALYGSRAGNGVIQITTKTGRKNKGLGLTISSSVSFTTLFMKPELQSVFGQGSNGVYDKDSGSSWGPKITGQEVEKWNGEKTRMQVYDNVKNYFNTGVNFTENISFSQQYGKTSVYTSVTQTNDKSNIPGAKLGRTNMMARAVNSFGPDDRWTTDTKVQYIRTSVQNRPLNGKNSSNTFLQMYLLPRTMDIRDFKDAIKSDGTMLWYGSSGEVNPYWASKYNLNHDTRDRFLLNASLKYKFTDWLTGEIRAGSDLYSTETWTKTYAGSPIVDHGGRFTFGQERFYENNYSFLFTASKDNLWEELGINATFGGNMMDRKYTSIRSNSGALVVPNLFTLNNGVDKPTVNNDFNRKKINSFYGSLQLNWGGYFFLDGTLRNDWSSSLHKDNRSFLYPSISTSWVITDMLRKSNVAIPGWINFLKVRGSFAQVGNDLPPYQLYNNFEIGKDGTGGTMGNTGGTFFDPNVKNELISSWEFGTEVRLFDNRLGIDFAWYKSNARNQLLDLPIDPGAGFNNKKINAGDIQNRGFEFMINADLIRNRVFTWNTMLNLSRNENKIISLYGDIKEYTLGQFQNVRILAIAGGNYGEIWGSGYKRVEDEKSEHYGRIVVDENGLPLGDDTSRKLGDQQAKVLLGLTNSFSYAGFNLSFLIDARLGGKIYSATNRFLQSSGSAAATVINGDRKDFIVDGVVEQNGKFVENKKEVSVQDYWGRVLSATNGNLGITEANIYDASTIRLRNITLNYALPNKWLAKTKLTKASVGFSCNNVWMLSSHLNGVDPESVFSTGSNAVGFEFSSSPTSSSYMFNVTLGF</sequence>
<dbReference type="SUPFAM" id="SSF49464">
    <property type="entry name" value="Carboxypeptidase regulatory domain-like"/>
    <property type="match status" value="1"/>
</dbReference>
<proteinExistence type="inferred from homology"/>
<dbReference type="PROSITE" id="PS52016">
    <property type="entry name" value="TONB_DEPENDENT_REC_3"/>
    <property type="match status" value="1"/>
</dbReference>
<dbReference type="FunFam" id="2.60.40.1120:FF:000003">
    <property type="entry name" value="Outer membrane protein Omp121"/>
    <property type="match status" value="1"/>
</dbReference>
<keyword evidence="5 7" id="KW-0472">Membrane</keyword>
<dbReference type="GO" id="GO:0009279">
    <property type="term" value="C:cell outer membrane"/>
    <property type="evidence" value="ECO:0007669"/>
    <property type="project" value="UniProtKB-SubCell"/>
</dbReference>
<keyword evidence="6 7" id="KW-0998">Cell outer membrane</keyword>
<evidence type="ECO:0000256" key="6">
    <source>
        <dbReference type="ARBA" id="ARBA00023237"/>
    </source>
</evidence>
<reference evidence="10 11" key="1">
    <citation type="submission" date="2018-06" db="EMBL/GenBank/DDBJ databases">
        <authorList>
            <consortium name="Pathogen Informatics"/>
            <person name="Doyle S."/>
        </authorList>
    </citation>
    <scope>NUCLEOTIDE SEQUENCE [LARGE SCALE GENOMIC DNA]</scope>
    <source>
        <strain evidence="10 11">NCTC13100</strain>
    </source>
</reference>
<comment type="similarity">
    <text evidence="7">Belongs to the TonB-dependent receptor family.</text>
</comment>
<dbReference type="Gene3D" id="2.170.130.10">
    <property type="entry name" value="TonB-dependent receptor, plug domain"/>
    <property type="match status" value="1"/>
</dbReference>
<dbReference type="Gene3D" id="2.60.40.1120">
    <property type="entry name" value="Carboxypeptidase-like, regulatory domain"/>
    <property type="match status" value="1"/>
</dbReference>
<evidence type="ECO:0000256" key="5">
    <source>
        <dbReference type="ARBA" id="ARBA00023136"/>
    </source>
</evidence>
<name>A0A379DHG9_9PORP</name>
<dbReference type="InterPro" id="IPR039426">
    <property type="entry name" value="TonB-dep_rcpt-like"/>
</dbReference>
<dbReference type="EMBL" id="UGTI01000001">
    <property type="protein sequence ID" value="SUB77829.1"/>
    <property type="molecule type" value="Genomic_DNA"/>
</dbReference>
<dbReference type="NCBIfam" id="TIGR04056">
    <property type="entry name" value="OMP_RagA_SusC"/>
    <property type="match status" value="1"/>
</dbReference>
<protein>
    <submittedName>
        <fullName evidence="10">Outer membrane cobalamin receptor protein</fullName>
    </submittedName>
</protein>
<evidence type="ECO:0000313" key="11">
    <source>
        <dbReference type="Proteomes" id="UP000254263"/>
    </source>
</evidence>
<dbReference type="Proteomes" id="UP000254263">
    <property type="component" value="Unassembled WGS sequence"/>
</dbReference>
<evidence type="ECO:0000259" key="9">
    <source>
        <dbReference type="Pfam" id="PF07715"/>
    </source>
</evidence>
<keyword evidence="10" id="KW-0675">Receptor</keyword>
<dbReference type="InterPro" id="IPR037066">
    <property type="entry name" value="Plug_dom_sf"/>
</dbReference>
<evidence type="ECO:0000256" key="2">
    <source>
        <dbReference type="ARBA" id="ARBA00022448"/>
    </source>
</evidence>
<evidence type="ECO:0000256" key="7">
    <source>
        <dbReference type="PROSITE-ProRule" id="PRU01360"/>
    </source>
</evidence>
<dbReference type="Pfam" id="PF13715">
    <property type="entry name" value="CarbopepD_reg_2"/>
    <property type="match status" value="1"/>
</dbReference>
<evidence type="ECO:0000256" key="8">
    <source>
        <dbReference type="SAM" id="SignalP"/>
    </source>
</evidence>
<comment type="subcellular location">
    <subcellularLocation>
        <location evidence="1 7">Cell outer membrane</location>
        <topology evidence="1 7">Multi-pass membrane protein</topology>
    </subcellularLocation>
</comment>
<dbReference type="InterPro" id="IPR023997">
    <property type="entry name" value="TonB-dep_OMP_SusC/RagA_CS"/>
</dbReference>
<dbReference type="InterPro" id="IPR008969">
    <property type="entry name" value="CarboxyPept-like_regulatory"/>
</dbReference>
<feature type="domain" description="TonB-dependent receptor plug" evidence="9">
    <location>
        <begin position="139"/>
        <end position="266"/>
    </location>
</feature>
<dbReference type="InterPro" id="IPR012910">
    <property type="entry name" value="Plug_dom"/>
</dbReference>
<evidence type="ECO:0000256" key="4">
    <source>
        <dbReference type="ARBA" id="ARBA00022692"/>
    </source>
</evidence>
<dbReference type="SUPFAM" id="SSF56935">
    <property type="entry name" value="Porins"/>
    <property type="match status" value="1"/>
</dbReference>